<comment type="caution">
    <text evidence="3">The sequence shown here is derived from an EMBL/GenBank/DDBJ whole genome shotgun (WGS) entry which is preliminary data.</text>
</comment>
<dbReference type="OrthoDB" id="7565202at2"/>
<keyword evidence="4" id="KW-1185">Reference proteome</keyword>
<protein>
    <submittedName>
        <fullName evidence="3">Dabb family protein</fullName>
    </submittedName>
</protein>
<sequence>MAGKCCRRLSSPTMPTRISSPPASEAWSRHYRGQPWRVDATQKKEDQSMITVMDRIVVAPADAHRVEQLLEGQYRQQAGQRGLHFQSLQYSPPLLTADSPLTLWVQWQVESPEAWWVMRAQSATAEVAAFWQALDQLCLSRERTYLMQDSAGNLPAVAEPIDRPASVRGYRETAQLALIDDPGAGAELEALLNELTAGLPGLQASHLLRNLAPEYAAGHYTWDLYYTDARAAAEAQASPAWQGGIAPALERLCGAVHAQRLDSLGAGLRDPLLQGGVKRTAFFRLLPGVDADRAGRFERDLLEMPRHIAAIRNWRLSRASAVHWHRADCAPWTYVWEQDFADLEGLTGPYMTHPHHWAHVDRWFDPESGAQALDVQLSHAFGFFASSALAAELHND</sequence>
<dbReference type="EMBL" id="VRYZ01000008">
    <property type="protein sequence ID" value="TXS89611.1"/>
    <property type="molecule type" value="Genomic_DNA"/>
</dbReference>
<dbReference type="PROSITE" id="PS51502">
    <property type="entry name" value="S_R_A_B_BARREL"/>
    <property type="match status" value="1"/>
</dbReference>
<dbReference type="AlphaFoldDB" id="A0A5C8ZQK5"/>
<evidence type="ECO:0000259" key="2">
    <source>
        <dbReference type="PROSITE" id="PS51502"/>
    </source>
</evidence>
<name>A0A5C8ZQK5_9GAMM</name>
<proteinExistence type="predicted"/>
<accession>A0A5C8ZQK5</accession>
<evidence type="ECO:0000256" key="1">
    <source>
        <dbReference type="SAM" id="MobiDB-lite"/>
    </source>
</evidence>
<feature type="region of interest" description="Disordered" evidence="1">
    <location>
        <begin position="1"/>
        <end position="26"/>
    </location>
</feature>
<evidence type="ECO:0000313" key="4">
    <source>
        <dbReference type="Proteomes" id="UP000321933"/>
    </source>
</evidence>
<dbReference type="SUPFAM" id="SSF54909">
    <property type="entry name" value="Dimeric alpha+beta barrel"/>
    <property type="match status" value="1"/>
</dbReference>
<dbReference type="InterPro" id="IPR013097">
    <property type="entry name" value="Dabb"/>
</dbReference>
<dbReference type="Pfam" id="PF07876">
    <property type="entry name" value="Dabb"/>
    <property type="match status" value="1"/>
</dbReference>
<evidence type="ECO:0000313" key="3">
    <source>
        <dbReference type="EMBL" id="TXS89611.1"/>
    </source>
</evidence>
<dbReference type="InterPro" id="IPR011008">
    <property type="entry name" value="Dimeric_a/b-barrel"/>
</dbReference>
<organism evidence="3 4">
    <name type="scientific">Parahaliea aestuarii</name>
    <dbReference type="NCBI Taxonomy" id="1852021"/>
    <lineage>
        <taxon>Bacteria</taxon>
        <taxon>Pseudomonadati</taxon>
        <taxon>Pseudomonadota</taxon>
        <taxon>Gammaproteobacteria</taxon>
        <taxon>Cellvibrionales</taxon>
        <taxon>Halieaceae</taxon>
        <taxon>Parahaliea</taxon>
    </lineage>
</organism>
<dbReference type="Proteomes" id="UP000321933">
    <property type="component" value="Unassembled WGS sequence"/>
</dbReference>
<feature type="compositionally biased region" description="Polar residues" evidence="1">
    <location>
        <begin position="10"/>
        <end position="22"/>
    </location>
</feature>
<gene>
    <name evidence="3" type="ORF">FVW59_16470</name>
</gene>
<feature type="domain" description="Stress-response A/B barrel" evidence="2">
    <location>
        <begin position="277"/>
        <end position="375"/>
    </location>
</feature>
<dbReference type="SMART" id="SM00886">
    <property type="entry name" value="Dabb"/>
    <property type="match status" value="1"/>
</dbReference>
<reference evidence="3 4" key="1">
    <citation type="submission" date="2019-08" db="EMBL/GenBank/DDBJ databases">
        <title>Parahaliea maris sp. nov., isolated from the surface seawater.</title>
        <authorList>
            <person name="Liu Y."/>
        </authorList>
    </citation>
    <scope>NUCLEOTIDE SEQUENCE [LARGE SCALE GENOMIC DNA]</scope>
    <source>
        <strain evidence="3 4">S2-26</strain>
    </source>
</reference>